<reference evidence="6" key="1">
    <citation type="submission" date="2017-10" db="EMBL/GenBank/DDBJ databases">
        <title>Massilia psychrophilum sp. nov., a novel purple-pigmented bacterium isolated from Tianshan glacier, Xinjiang Municipality, China.</title>
        <authorList>
            <person name="Wang H."/>
        </authorList>
    </citation>
    <scope>NUCLEOTIDE SEQUENCE [LARGE SCALE GENOMIC DNA]</scope>
    <source>
        <strain evidence="6">B2</strain>
    </source>
</reference>
<dbReference type="InterPro" id="IPR012318">
    <property type="entry name" value="HTH_CRP"/>
</dbReference>
<keyword evidence="1" id="KW-0805">Transcription regulation</keyword>
<dbReference type="SMART" id="SM00100">
    <property type="entry name" value="cNMP"/>
    <property type="match status" value="1"/>
</dbReference>
<keyword evidence="2" id="KW-0238">DNA-binding</keyword>
<evidence type="ECO:0000259" key="4">
    <source>
        <dbReference type="PROSITE" id="PS50042"/>
    </source>
</evidence>
<evidence type="ECO:0000313" key="7">
    <source>
        <dbReference type="Proteomes" id="UP000229897"/>
    </source>
</evidence>
<dbReference type="PANTHER" id="PTHR24567">
    <property type="entry name" value="CRP FAMILY TRANSCRIPTIONAL REGULATORY PROTEIN"/>
    <property type="match status" value="1"/>
</dbReference>
<dbReference type="SUPFAM" id="SSF46785">
    <property type="entry name" value="Winged helix' DNA-binding domain"/>
    <property type="match status" value="1"/>
</dbReference>
<evidence type="ECO:0000256" key="2">
    <source>
        <dbReference type="ARBA" id="ARBA00023125"/>
    </source>
</evidence>
<dbReference type="PANTHER" id="PTHR24567:SF26">
    <property type="entry name" value="REGULATORY PROTEIN YEIL"/>
    <property type="match status" value="1"/>
</dbReference>
<dbReference type="GO" id="GO:0005829">
    <property type="term" value="C:cytosol"/>
    <property type="evidence" value="ECO:0007669"/>
    <property type="project" value="TreeGrafter"/>
</dbReference>
<dbReference type="Pfam" id="PF13545">
    <property type="entry name" value="HTH_Crp_2"/>
    <property type="match status" value="1"/>
</dbReference>
<dbReference type="Gene3D" id="1.10.10.10">
    <property type="entry name" value="Winged helix-like DNA-binding domain superfamily/Winged helix DNA-binding domain"/>
    <property type="match status" value="1"/>
</dbReference>
<dbReference type="InterPro" id="IPR036390">
    <property type="entry name" value="WH_DNA-bd_sf"/>
</dbReference>
<dbReference type="InterPro" id="IPR000595">
    <property type="entry name" value="cNMP-bd_dom"/>
</dbReference>
<dbReference type="AlphaFoldDB" id="A0A2D2DPU1"/>
<dbReference type="SMART" id="SM00419">
    <property type="entry name" value="HTH_CRP"/>
    <property type="match status" value="1"/>
</dbReference>
<dbReference type="RefSeq" id="WP_099878757.1">
    <property type="nucleotide sequence ID" value="NZ_CP024608.1"/>
</dbReference>
<protein>
    <submittedName>
        <fullName evidence="6">Crp/Fnr family transcriptional regulator</fullName>
    </submittedName>
</protein>
<accession>A0A2D2DPU1</accession>
<feature type="domain" description="Cyclic nucleotide-binding" evidence="4">
    <location>
        <begin position="17"/>
        <end position="137"/>
    </location>
</feature>
<dbReference type="GO" id="GO:0003677">
    <property type="term" value="F:DNA binding"/>
    <property type="evidence" value="ECO:0007669"/>
    <property type="project" value="UniProtKB-KW"/>
</dbReference>
<keyword evidence="7" id="KW-1185">Reference proteome</keyword>
<gene>
    <name evidence="6" type="ORF">CR152_22640</name>
</gene>
<name>A0A2D2DPU1_9BURK</name>
<dbReference type="InterPro" id="IPR050397">
    <property type="entry name" value="Env_Response_Regulators"/>
</dbReference>
<dbReference type="InterPro" id="IPR018490">
    <property type="entry name" value="cNMP-bd_dom_sf"/>
</dbReference>
<evidence type="ECO:0000259" key="5">
    <source>
        <dbReference type="PROSITE" id="PS51063"/>
    </source>
</evidence>
<dbReference type="InterPro" id="IPR014710">
    <property type="entry name" value="RmlC-like_jellyroll"/>
</dbReference>
<dbReference type="Proteomes" id="UP000229897">
    <property type="component" value="Chromosome"/>
</dbReference>
<dbReference type="InterPro" id="IPR036388">
    <property type="entry name" value="WH-like_DNA-bd_sf"/>
</dbReference>
<feature type="domain" description="HTH crp-type" evidence="5">
    <location>
        <begin position="151"/>
        <end position="219"/>
    </location>
</feature>
<sequence length="226" mass="24254">MEKTRFSPQTFLARLPLFDAMSPTELDAIAAGTSERHVARGDIIFQRGDTCKGFHLVIFGQVKLAAGVANGAEKIIELIGPGHSFGEALMFMEKPYIVSATALADSLLLHVTKEAVFDGIAHDPGFARKMLAGLSRRMHGLICDLESVALQSGTQRVIGYLLQDEATGQGAQVTLPVSKAVVASRLNLTPEHFSRILGDLTIHGLIGVQGRNVTIMNIDGLREHAG</sequence>
<evidence type="ECO:0000313" key="6">
    <source>
        <dbReference type="EMBL" id="ATQ76997.1"/>
    </source>
</evidence>
<dbReference type="CDD" id="cd00038">
    <property type="entry name" value="CAP_ED"/>
    <property type="match status" value="1"/>
</dbReference>
<organism evidence="6 7">
    <name type="scientific">Massilia violaceinigra</name>
    <dbReference type="NCBI Taxonomy" id="2045208"/>
    <lineage>
        <taxon>Bacteria</taxon>
        <taxon>Pseudomonadati</taxon>
        <taxon>Pseudomonadota</taxon>
        <taxon>Betaproteobacteria</taxon>
        <taxon>Burkholderiales</taxon>
        <taxon>Oxalobacteraceae</taxon>
        <taxon>Telluria group</taxon>
        <taxon>Massilia</taxon>
    </lineage>
</organism>
<dbReference type="GO" id="GO:0003700">
    <property type="term" value="F:DNA-binding transcription factor activity"/>
    <property type="evidence" value="ECO:0007669"/>
    <property type="project" value="TreeGrafter"/>
</dbReference>
<evidence type="ECO:0000256" key="1">
    <source>
        <dbReference type="ARBA" id="ARBA00023015"/>
    </source>
</evidence>
<dbReference type="PROSITE" id="PS51063">
    <property type="entry name" value="HTH_CRP_2"/>
    <property type="match status" value="1"/>
</dbReference>
<dbReference type="OrthoDB" id="9777588at2"/>
<evidence type="ECO:0000256" key="3">
    <source>
        <dbReference type="ARBA" id="ARBA00023163"/>
    </source>
</evidence>
<dbReference type="KEGG" id="mass:CR152_22640"/>
<proteinExistence type="predicted"/>
<dbReference type="EMBL" id="CP024608">
    <property type="protein sequence ID" value="ATQ76997.1"/>
    <property type="molecule type" value="Genomic_DNA"/>
</dbReference>
<dbReference type="PROSITE" id="PS50042">
    <property type="entry name" value="CNMP_BINDING_3"/>
    <property type="match status" value="1"/>
</dbReference>
<keyword evidence="3" id="KW-0804">Transcription</keyword>
<dbReference type="SUPFAM" id="SSF51206">
    <property type="entry name" value="cAMP-binding domain-like"/>
    <property type="match status" value="1"/>
</dbReference>
<dbReference type="Pfam" id="PF00027">
    <property type="entry name" value="cNMP_binding"/>
    <property type="match status" value="1"/>
</dbReference>
<dbReference type="Gene3D" id="2.60.120.10">
    <property type="entry name" value="Jelly Rolls"/>
    <property type="match status" value="1"/>
</dbReference>